<accession>A0A9X1BB88</accession>
<dbReference type="Proteomes" id="UP001138802">
    <property type="component" value="Unassembled WGS sequence"/>
</dbReference>
<feature type="compositionally biased region" description="Basic and acidic residues" evidence="1">
    <location>
        <begin position="74"/>
        <end position="85"/>
    </location>
</feature>
<evidence type="ECO:0000313" key="2">
    <source>
        <dbReference type="EMBL" id="MBK1646505.1"/>
    </source>
</evidence>
<proteinExistence type="predicted"/>
<dbReference type="RefSeq" id="WP_371829727.1">
    <property type="nucleotide sequence ID" value="NZ_NRSD01000026.1"/>
</dbReference>
<evidence type="ECO:0008006" key="4">
    <source>
        <dbReference type="Google" id="ProtNLM"/>
    </source>
</evidence>
<organism evidence="2 3">
    <name type="scientific">Thiocapsa imhoffii</name>
    <dbReference type="NCBI Taxonomy" id="382777"/>
    <lineage>
        <taxon>Bacteria</taxon>
        <taxon>Pseudomonadati</taxon>
        <taxon>Pseudomonadota</taxon>
        <taxon>Gammaproteobacteria</taxon>
        <taxon>Chromatiales</taxon>
        <taxon>Chromatiaceae</taxon>
        <taxon>Thiocapsa</taxon>
    </lineage>
</organism>
<keyword evidence="3" id="KW-1185">Reference proteome</keyword>
<reference evidence="2 3" key="1">
    <citation type="journal article" date="2020" name="Microorganisms">
        <title>Osmotic Adaptation and Compatible Solute Biosynthesis of Phototrophic Bacteria as Revealed from Genome Analyses.</title>
        <authorList>
            <person name="Imhoff J.F."/>
            <person name="Rahn T."/>
            <person name="Kunzel S."/>
            <person name="Keller A."/>
            <person name="Neulinger S.C."/>
        </authorList>
    </citation>
    <scope>NUCLEOTIDE SEQUENCE [LARGE SCALE GENOMIC DNA]</scope>
    <source>
        <strain evidence="2 3">DSM 21303</strain>
    </source>
</reference>
<name>A0A9X1BB88_9GAMM</name>
<gene>
    <name evidence="2" type="ORF">CKO25_18010</name>
</gene>
<feature type="region of interest" description="Disordered" evidence="1">
    <location>
        <begin position="63"/>
        <end position="85"/>
    </location>
</feature>
<dbReference type="AlphaFoldDB" id="A0A9X1BB88"/>
<comment type="caution">
    <text evidence="2">The sequence shown here is derived from an EMBL/GenBank/DDBJ whole genome shotgun (WGS) entry which is preliminary data.</text>
</comment>
<protein>
    <recommendedName>
        <fullName evidence="4">CopG family transcriptional regulator</fullName>
    </recommendedName>
</protein>
<dbReference type="EMBL" id="NRSD01000026">
    <property type="protein sequence ID" value="MBK1646505.1"/>
    <property type="molecule type" value="Genomic_DNA"/>
</dbReference>
<evidence type="ECO:0000256" key="1">
    <source>
        <dbReference type="SAM" id="MobiDB-lite"/>
    </source>
</evidence>
<evidence type="ECO:0000313" key="3">
    <source>
        <dbReference type="Proteomes" id="UP001138802"/>
    </source>
</evidence>
<sequence>MTSVTVSLPDETYRRLDDIARLRGTVIDRLFDEMAALMVAESDAEDRFRARARRGYGKAERGLGLLSQAAGQRGEGRDREWDLDP</sequence>